<dbReference type="HOGENOM" id="CLU_1286352_0_0_2"/>
<dbReference type="AlphaFoldDB" id="C7P8U2"/>
<organism evidence="1 2">
    <name type="scientific">Methanocaldococcus fervens (strain DSM 4213 / JCM 15782 / AG86)</name>
    <name type="common">Methanococcus fervens</name>
    <dbReference type="NCBI Taxonomy" id="573064"/>
    <lineage>
        <taxon>Archaea</taxon>
        <taxon>Methanobacteriati</taxon>
        <taxon>Methanobacteriota</taxon>
        <taxon>Methanomada group</taxon>
        <taxon>Methanococci</taxon>
        <taxon>Methanococcales</taxon>
        <taxon>Methanocaldococcaceae</taxon>
        <taxon>Methanocaldococcus</taxon>
    </lineage>
</organism>
<dbReference type="GeneID" id="8365866"/>
<sequence length="214" mass="25017">MFKIKKLKEDEETYFAHKYVKINRKSFETSVKAIDLKYYTPNVPIAYDTFVEEVYKTIDKTLLNGFMENGENKERFNNNLKNILNNRVNPSNPLIFIPALKTLDISTEQIKYLLLTQRYFDFYTVPTLMKSKSIFENYGNSAIEKYYLPMINECLKLVEERSIEKHTIGSIPMTLPIKYIESLLNVYLEFGIGAVLVDLQGRTPFTVFQELTSI</sequence>
<dbReference type="RefSeq" id="WP_015791710.1">
    <property type="nucleotide sequence ID" value="NC_013156.1"/>
</dbReference>
<gene>
    <name evidence="1" type="ordered locus">Mefer_1165</name>
</gene>
<protein>
    <submittedName>
        <fullName evidence="1">Uncharacterized protein</fullName>
    </submittedName>
</protein>
<dbReference type="KEGG" id="mfe:Mefer_1165"/>
<reference evidence="1" key="1">
    <citation type="submission" date="2009-08" db="EMBL/GenBank/DDBJ databases">
        <title>Complete sequence of chromosome of Methanocaldococcus fervens AG86.</title>
        <authorList>
            <consortium name="US DOE Joint Genome Institute"/>
            <person name="Lucas S."/>
            <person name="Copeland A."/>
            <person name="Lapidus A."/>
            <person name="Glavina del Rio T."/>
            <person name="Tice H."/>
            <person name="Bruce D."/>
            <person name="Goodwin L."/>
            <person name="Pitluck S."/>
            <person name="Chertkov O."/>
            <person name="Detter J.C."/>
            <person name="Han C."/>
            <person name="Tapia R."/>
            <person name="Larimer F."/>
            <person name="Land M."/>
            <person name="Hauser L."/>
            <person name="Kyrpides N."/>
            <person name="Ovchinnikova G."/>
            <person name="Lupa-Sieprawska M."/>
            <person name="Whitman W.B."/>
        </authorList>
    </citation>
    <scope>NUCLEOTIDE SEQUENCE [LARGE SCALE GENOMIC DNA]</scope>
    <source>
        <strain evidence="1">AG86</strain>
    </source>
</reference>
<dbReference type="Proteomes" id="UP000001495">
    <property type="component" value="Chromosome"/>
</dbReference>
<dbReference type="EMBL" id="CP001696">
    <property type="protein sequence ID" value="ACV24974.1"/>
    <property type="molecule type" value="Genomic_DNA"/>
</dbReference>
<name>C7P8U2_METFA</name>
<evidence type="ECO:0000313" key="2">
    <source>
        <dbReference type="Proteomes" id="UP000001495"/>
    </source>
</evidence>
<proteinExistence type="predicted"/>
<evidence type="ECO:0000313" key="1">
    <source>
        <dbReference type="EMBL" id="ACV24974.1"/>
    </source>
</evidence>
<dbReference type="eggNOG" id="arCOG06861">
    <property type="taxonomic scope" value="Archaea"/>
</dbReference>
<keyword evidence="2" id="KW-1185">Reference proteome</keyword>
<dbReference type="OrthoDB" id="275578at2157"/>
<accession>C7P8U2</accession>